<feature type="compositionally biased region" description="Low complexity" evidence="1">
    <location>
        <begin position="1295"/>
        <end position="1309"/>
    </location>
</feature>
<feature type="compositionally biased region" description="Polar residues" evidence="1">
    <location>
        <begin position="654"/>
        <end position="675"/>
    </location>
</feature>
<accession>A0A427YCB9</accession>
<feature type="compositionally biased region" description="Pro residues" evidence="1">
    <location>
        <begin position="16"/>
        <end position="26"/>
    </location>
</feature>
<feature type="compositionally biased region" description="Basic and acidic residues" evidence="1">
    <location>
        <begin position="104"/>
        <end position="115"/>
    </location>
</feature>
<feature type="compositionally biased region" description="Polar residues" evidence="1">
    <location>
        <begin position="577"/>
        <end position="587"/>
    </location>
</feature>
<proteinExistence type="predicted"/>
<comment type="caution">
    <text evidence="2">The sequence shown here is derived from an EMBL/GenBank/DDBJ whole genome shotgun (WGS) entry which is preliminary data.</text>
</comment>
<feature type="compositionally biased region" description="Low complexity" evidence="1">
    <location>
        <begin position="378"/>
        <end position="387"/>
    </location>
</feature>
<feature type="region of interest" description="Disordered" evidence="1">
    <location>
        <begin position="847"/>
        <end position="1311"/>
    </location>
</feature>
<feature type="compositionally biased region" description="Low complexity" evidence="1">
    <location>
        <begin position="1505"/>
        <end position="1519"/>
    </location>
</feature>
<feature type="compositionally biased region" description="Gly residues" evidence="1">
    <location>
        <begin position="1626"/>
        <end position="1635"/>
    </location>
</feature>
<feature type="compositionally biased region" description="Pro residues" evidence="1">
    <location>
        <begin position="769"/>
        <end position="779"/>
    </location>
</feature>
<dbReference type="Proteomes" id="UP000279259">
    <property type="component" value="Unassembled WGS sequence"/>
</dbReference>
<feature type="compositionally biased region" description="Polar residues" evidence="1">
    <location>
        <begin position="1110"/>
        <end position="1120"/>
    </location>
</feature>
<feature type="compositionally biased region" description="Basic residues" evidence="1">
    <location>
        <begin position="313"/>
        <end position="326"/>
    </location>
</feature>
<feature type="compositionally biased region" description="Polar residues" evidence="1">
    <location>
        <begin position="1209"/>
        <end position="1230"/>
    </location>
</feature>
<evidence type="ECO:0000256" key="1">
    <source>
        <dbReference type="SAM" id="MobiDB-lite"/>
    </source>
</evidence>
<reference evidence="2 3" key="1">
    <citation type="submission" date="2018-11" db="EMBL/GenBank/DDBJ databases">
        <title>Genome sequence of Saitozyma podzolica DSM 27192.</title>
        <authorList>
            <person name="Aliyu H."/>
            <person name="Gorte O."/>
            <person name="Ochsenreither K."/>
        </authorList>
    </citation>
    <scope>NUCLEOTIDE SEQUENCE [LARGE SCALE GENOMIC DNA]</scope>
    <source>
        <strain evidence="2 3">DSM 27192</strain>
    </source>
</reference>
<dbReference type="EMBL" id="RSCD01000016">
    <property type="protein sequence ID" value="RSH88703.1"/>
    <property type="molecule type" value="Genomic_DNA"/>
</dbReference>
<name>A0A427YCB9_9TREE</name>
<feature type="compositionally biased region" description="Polar residues" evidence="1">
    <location>
        <begin position="797"/>
        <end position="806"/>
    </location>
</feature>
<evidence type="ECO:0000313" key="3">
    <source>
        <dbReference type="Proteomes" id="UP000279259"/>
    </source>
</evidence>
<feature type="compositionally biased region" description="Low complexity" evidence="1">
    <location>
        <begin position="1169"/>
        <end position="1196"/>
    </location>
</feature>
<feature type="compositionally biased region" description="Basic and acidic residues" evidence="1">
    <location>
        <begin position="286"/>
        <end position="302"/>
    </location>
</feature>
<feature type="compositionally biased region" description="Polar residues" evidence="1">
    <location>
        <begin position="1583"/>
        <end position="1619"/>
    </location>
</feature>
<feature type="region of interest" description="Disordered" evidence="1">
    <location>
        <begin position="1"/>
        <end position="186"/>
    </location>
</feature>
<feature type="region of interest" description="Disordered" evidence="1">
    <location>
        <begin position="225"/>
        <end position="394"/>
    </location>
</feature>
<dbReference type="OrthoDB" id="2564946at2759"/>
<gene>
    <name evidence="2" type="ORF">EHS25_002930</name>
</gene>
<feature type="compositionally biased region" description="Low complexity" evidence="1">
    <location>
        <begin position="130"/>
        <end position="149"/>
    </location>
</feature>
<feature type="compositionally biased region" description="Low complexity" evidence="1">
    <location>
        <begin position="892"/>
        <end position="906"/>
    </location>
</feature>
<feature type="compositionally biased region" description="Low complexity" evidence="1">
    <location>
        <begin position="348"/>
        <end position="365"/>
    </location>
</feature>
<sequence>MGLFTRLRRSSRAPTPLTPPPPPPLDLPSSSTNTYLAPPSLHLSTSRPRSPSGPPSPTSSVVSSKLAPWKRGKGKGKDADKGPGTGKTVAAPLTSPSRAPIPDRTPDGRSREESMGHGNPISIAHPDAGRSPVSPAPVSISPISAVPRSTAIPALESTTPVDLEPEIDPPSQRLASSGEWNKDGGILGRLNFELEPSSAGASTSNVDLTSSVRSSWLRPKAQAPAAEVGAVAGPEQTVAQTAAESHTGDEHEGAGPLRISNDGTSLAETGESVGLPEGALAISLGGKDKGKGKGKTVEHNEEVEQLESPNKTRFWRGKGVPKRRSSRALSVESELRPPSPIRKPSAPPSSSEPSAAPSRSATTAPIEPSPPRPPSQPRPALRRPSSSLFPNPFRSASRVSLPYADLEVQPSTDDGSFQLKGFRHIAGTSDTQGAGELESYLTHVKRESVVALDQIHTSVPAISPSTVTSPTSTTASPSVAIGYNTFSRPQKATLSRPPSVAGSLASMDEHLSASQRVSVAAFRKGIRRPSETFGSGAVSDAGHGADLDDDDVPLAVLGKGHPRQKSSVSVDDHHAQAQASEGPSSFASPEEVVRKTSPPLQPPTGGVKVHGHTRDGSGSGGFIVKSGWTSNASFSPPAGPNALPSAATKHRRAQSQGEYQPVFSSPDISRSSTPANILESHDVVSSPHDISPADGYFGATSPRFTQKPVKSPPAPLSELGPRLDFGHESASPDQPASVANARSAPPPVAALDLPTPRELPPAESELDLPLPPDQMPPSPDKLEHDLPSRPSSRGPVTFNQDSTASRQSKRRSLLDEPMRFFSGFLNPQSTEEDGFDPALIAASMRALTDSSDRRASSSSPELLIPEYKGDGSPATSPMDERERDRPRDTLKARLAAASAAKAATAAISVPSRPTLTRLSTTDTANSASDDHTTEHFKSPVSDSSTVSPFHPGPGPVLATATATATGLSRSSGSGLGQSDLHASPDGGQIRPAPVAQSIFVRPPRPRPRERLPSGSGDRKKPSWSSSEDESEGGGSEEEDTPPRKSVRPAASGSTLTSNTNTTIVPTDTALTFQSDVHPEAQSKTTGGSTSNGDESSSEEETLADVRTRASRSTLSVNKLMSPSPVISSVPLPTPPPPPSVSLSPRKNLSPIGVGGDSATSRSRPKNERTPSGTSVTPSSPKVSSPRSVRPLPVKSPNTLPPIKKEPPRSTASPASSQSALTGDSSVQQPVTPRDPVVSLPKHQRGTSHTRTESGDANADADVSLSSQSQQWNAQLSTSTSVVSFDPAVEERQRRLSQPAQSSAQQWPPQTFAGVAPQSNLNHLNPLDPRAALKRQWQAQYMEAAYRASEDAWERASSVGGGGTSSASHVGPLGGGMGMSPSFGPSYQLSPMAQWSPMSFGYPTAPQYGFGGGAGFGMPFQPFPGMGMGMGFPQGFAQSQAQLGGMGMGMGMGTGMYSYGTGAQSVFGGEFGPPAQTPFIGTQSLPYGGAAGMSEANHPQSHGHYHQQQYQHQHQYQQQHWSGASDRGHGSTDFGPANGHAPSQARVQPPTFSPGSRPRGLDTGRRSSQYALSSVAEERRSAGPSHTSTTPRAVAPSQSRMSLLSAMDISSSRYTQHQPPSSSASAYGGGGAGGGTARPSKMRSSTSPPSSWRMSSAEWEQYSASLGDFGGNGGGGGNGGTDGGSTSKANKSRSRPQPQFAN</sequence>
<feature type="compositionally biased region" description="Pro residues" evidence="1">
    <location>
        <begin position="367"/>
        <end position="377"/>
    </location>
</feature>
<feature type="compositionally biased region" description="Pro residues" evidence="1">
    <location>
        <begin position="337"/>
        <end position="347"/>
    </location>
</feature>
<protein>
    <submittedName>
        <fullName evidence="2">Uncharacterized protein</fullName>
    </submittedName>
</protein>
<feature type="compositionally biased region" description="Low complexity" evidence="1">
    <location>
        <begin position="1636"/>
        <end position="1655"/>
    </location>
</feature>
<keyword evidence="3" id="KW-1185">Reference proteome</keyword>
<feature type="compositionally biased region" description="Polar residues" evidence="1">
    <location>
        <begin position="911"/>
        <end position="927"/>
    </location>
</feature>
<feature type="compositionally biased region" description="Low complexity" evidence="1">
    <location>
        <begin position="1121"/>
        <end position="1130"/>
    </location>
</feature>
<feature type="compositionally biased region" description="Acidic residues" evidence="1">
    <location>
        <begin position="1026"/>
        <end position="1039"/>
    </location>
</feature>
<feature type="compositionally biased region" description="Polar residues" evidence="1">
    <location>
        <begin position="1263"/>
        <end position="1282"/>
    </location>
</feature>
<feature type="compositionally biased region" description="Basic and acidic residues" evidence="1">
    <location>
        <begin position="928"/>
        <end position="937"/>
    </location>
</feature>
<evidence type="ECO:0000313" key="2">
    <source>
        <dbReference type="EMBL" id="RSH88703.1"/>
    </source>
</evidence>
<feature type="compositionally biased region" description="Low complexity" evidence="1">
    <location>
        <begin position="957"/>
        <end position="972"/>
    </location>
</feature>
<feature type="compositionally biased region" description="Polar residues" evidence="1">
    <location>
        <begin position="1081"/>
        <end position="1094"/>
    </location>
</feature>
<feature type="compositionally biased region" description="Basic and acidic residues" evidence="1">
    <location>
        <begin position="1006"/>
        <end position="1020"/>
    </location>
</feature>
<feature type="compositionally biased region" description="Basic and acidic residues" evidence="1">
    <location>
        <begin position="878"/>
        <end position="891"/>
    </location>
</feature>
<feature type="compositionally biased region" description="Low complexity" evidence="1">
    <location>
        <begin position="225"/>
        <end position="236"/>
    </location>
</feature>
<organism evidence="2 3">
    <name type="scientific">Saitozyma podzolica</name>
    <dbReference type="NCBI Taxonomy" id="1890683"/>
    <lineage>
        <taxon>Eukaryota</taxon>
        <taxon>Fungi</taxon>
        <taxon>Dikarya</taxon>
        <taxon>Basidiomycota</taxon>
        <taxon>Agaricomycotina</taxon>
        <taxon>Tremellomycetes</taxon>
        <taxon>Tremellales</taxon>
        <taxon>Trimorphomycetaceae</taxon>
        <taxon>Saitozyma</taxon>
    </lineage>
</organism>
<feature type="region of interest" description="Disordered" evidence="1">
    <location>
        <begin position="1473"/>
        <end position="1701"/>
    </location>
</feature>
<feature type="compositionally biased region" description="Gly residues" evidence="1">
    <location>
        <begin position="1667"/>
        <end position="1682"/>
    </location>
</feature>
<feature type="compositionally biased region" description="Low complexity" evidence="1">
    <location>
        <begin position="1054"/>
        <end position="1068"/>
    </location>
</feature>
<feature type="region of interest" description="Disordered" evidence="1">
    <location>
        <begin position="530"/>
        <end position="817"/>
    </location>
</feature>
<feature type="compositionally biased region" description="Basic residues" evidence="1">
    <location>
        <begin position="1"/>
        <end position="11"/>
    </location>
</feature>